<dbReference type="Gene3D" id="3.30.540.10">
    <property type="entry name" value="Fructose-1,6-Bisphosphatase, subunit A, domain 1"/>
    <property type="match status" value="1"/>
</dbReference>
<accession>A0A6M4IMK2</accession>
<dbReference type="Pfam" id="PF00459">
    <property type="entry name" value="Inositol_P"/>
    <property type="match status" value="1"/>
</dbReference>
<sequence length="280" mass="30050">MTSSAHPKRREWRDAAIAAADTAARFITYEAMSHRTLAWEEKSATDFVSRVDVGAEERIRDMITSRIPGIRIVGEELSADARPDEGLVAIVDPLDGTTNFLHGFPNYCVSICIALDGVPQAGVVHDVARGGVLHATAGDGAFVDSSRLQVSTTTTPARALIGTGIPFKDVSQADLYLRQLRRLMPIISGVRRAGSAALDLSDVARGRFDGFWELFLNPWDLAAGVLLVREAGGRVTDLEGRDARLTSGPIVASNGMLHDWFLGMLNEGEGTTTVPAPDPA</sequence>
<dbReference type="PRINTS" id="PR01959">
    <property type="entry name" value="SBIMPHPHTASE"/>
</dbReference>
<dbReference type="PANTHER" id="PTHR20854:SF4">
    <property type="entry name" value="INOSITOL-1-MONOPHOSPHATASE-RELATED"/>
    <property type="match status" value="1"/>
</dbReference>
<dbReference type="InterPro" id="IPR020550">
    <property type="entry name" value="Inositol_monophosphatase_CS"/>
</dbReference>
<gene>
    <name evidence="8" type="ORF">HKW67_10390</name>
</gene>
<dbReference type="PANTHER" id="PTHR20854">
    <property type="entry name" value="INOSITOL MONOPHOSPHATASE"/>
    <property type="match status" value="1"/>
</dbReference>
<dbReference type="InterPro" id="IPR033942">
    <property type="entry name" value="IMPase"/>
</dbReference>
<dbReference type="GO" id="GO:0046854">
    <property type="term" value="P:phosphatidylinositol phosphate biosynthetic process"/>
    <property type="evidence" value="ECO:0007669"/>
    <property type="project" value="InterPro"/>
</dbReference>
<evidence type="ECO:0000256" key="2">
    <source>
        <dbReference type="ARBA" id="ARBA00001946"/>
    </source>
</evidence>
<feature type="binding site" evidence="6">
    <location>
        <position position="95"/>
    </location>
    <ligand>
        <name>Mg(2+)</name>
        <dbReference type="ChEBI" id="CHEBI:18420"/>
        <label>1</label>
        <note>catalytic</note>
    </ligand>
</feature>
<evidence type="ECO:0000313" key="8">
    <source>
        <dbReference type="EMBL" id="QJR35890.1"/>
    </source>
</evidence>
<comment type="similarity">
    <text evidence="7">Belongs to the inositol monophosphatase superfamily.</text>
</comment>
<keyword evidence="4 7" id="KW-0378">Hydrolase</keyword>
<keyword evidence="3 6" id="KW-0479">Metal-binding</keyword>
<evidence type="ECO:0000256" key="1">
    <source>
        <dbReference type="ARBA" id="ARBA00001033"/>
    </source>
</evidence>
<reference evidence="8 9" key="1">
    <citation type="submission" date="2020-05" db="EMBL/GenBank/DDBJ databases">
        <title>Complete genome sequence of Gemmatimonas greenlandica TET16.</title>
        <authorList>
            <person name="Zeng Y."/>
        </authorList>
    </citation>
    <scope>NUCLEOTIDE SEQUENCE [LARGE SCALE GENOMIC DNA]</scope>
    <source>
        <strain evidence="8 9">TET16</strain>
    </source>
</reference>
<dbReference type="KEGG" id="ggr:HKW67_10390"/>
<dbReference type="InterPro" id="IPR000760">
    <property type="entry name" value="Inositol_monophosphatase-like"/>
</dbReference>
<feature type="binding site" evidence="6">
    <location>
        <position position="94"/>
    </location>
    <ligand>
        <name>Mg(2+)</name>
        <dbReference type="ChEBI" id="CHEBI:18420"/>
        <label>1</label>
        <note>catalytic</note>
    </ligand>
</feature>
<evidence type="ECO:0000256" key="7">
    <source>
        <dbReference type="RuleBase" id="RU364068"/>
    </source>
</evidence>
<dbReference type="EC" id="3.1.3.25" evidence="7"/>
<dbReference type="PROSITE" id="PS00630">
    <property type="entry name" value="IMP_2"/>
    <property type="match status" value="1"/>
</dbReference>
<dbReference type="AlphaFoldDB" id="A0A6M4IMK2"/>
<dbReference type="Gene3D" id="3.40.190.80">
    <property type="match status" value="1"/>
</dbReference>
<dbReference type="RefSeq" id="WP_171225321.1">
    <property type="nucleotide sequence ID" value="NZ_CP053085.1"/>
</dbReference>
<evidence type="ECO:0000256" key="3">
    <source>
        <dbReference type="ARBA" id="ARBA00022723"/>
    </source>
</evidence>
<dbReference type="PRINTS" id="PR00377">
    <property type="entry name" value="IMPHPHTASES"/>
</dbReference>
<keyword evidence="9" id="KW-1185">Reference proteome</keyword>
<evidence type="ECO:0000256" key="4">
    <source>
        <dbReference type="ARBA" id="ARBA00022801"/>
    </source>
</evidence>
<dbReference type="GO" id="GO:0006020">
    <property type="term" value="P:inositol metabolic process"/>
    <property type="evidence" value="ECO:0007669"/>
    <property type="project" value="TreeGrafter"/>
</dbReference>
<dbReference type="GO" id="GO:0008934">
    <property type="term" value="F:inositol monophosphate 1-phosphatase activity"/>
    <property type="evidence" value="ECO:0007669"/>
    <property type="project" value="InterPro"/>
</dbReference>
<feature type="binding site" evidence="6">
    <location>
        <position position="92"/>
    </location>
    <ligand>
        <name>Mg(2+)</name>
        <dbReference type="ChEBI" id="CHEBI:18420"/>
        <label>1</label>
        <note>catalytic</note>
    </ligand>
</feature>
<dbReference type="GO" id="GO:0046872">
    <property type="term" value="F:metal ion binding"/>
    <property type="evidence" value="ECO:0007669"/>
    <property type="project" value="UniProtKB-KW"/>
</dbReference>
<proteinExistence type="inferred from homology"/>
<dbReference type="InterPro" id="IPR022337">
    <property type="entry name" value="Inositol_monophosphatase_SuhB"/>
</dbReference>
<keyword evidence="5 6" id="KW-0460">Magnesium</keyword>
<dbReference type="GO" id="GO:0007165">
    <property type="term" value="P:signal transduction"/>
    <property type="evidence" value="ECO:0007669"/>
    <property type="project" value="TreeGrafter"/>
</dbReference>
<evidence type="ECO:0000313" key="9">
    <source>
        <dbReference type="Proteomes" id="UP000500938"/>
    </source>
</evidence>
<evidence type="ECO:0000256" key="6">
    <source>
        <dbReference type="PIRSR" id="PIRSR600760-2"/>
    </source>
</evidence>
<feature type="binding site" evidence="6">
    <location>
        <position position="220"/>
    </location>
    <ligand>
        <name>Mg(2+)</name>
        <dbReference type="ChEBI" id="CHEBI:18420"/>
        <label>2</label>
    </ligand>
</feature>
<comment type="catalytic activity">
    <reaction evidence="1 7">
        <text>a myo-inositol phosphate + H2O = myo-inositol + phosphate</text>
        <dbReference type="Rhea" id="RHEA:24056"/>
        <dbReference type="ChEBI" id="CHEBI:15377"/>
        <dbReference type="ChEBI" id="CHEBI:17268"/>
        <dbReference type="ChEBI" id="CHEBI:43474"/>
        <dbReference type="ChEBI" id="CHEBI:84139"/>
        <dbReference type="EC" id="3.1.3.25"/>
    </reaction>
</comment>
<comment type="cofactor">
    <cofactor evidence="2 6 7">
        <name>Mg(2+)</name>
        <dbReference type="ChEBI" id="CHEBI:18420"/>
    </cofactor>
</comment>
<protein>
    <recommendedName>
        <fullName evidence="7">Inositol-1-monophosphatase</fullName>
        <ecNumber evidence="7">3.1.3.25</ecNumber>
    </recommendedName>
</protein>
<dbReference type="CDD" id="cd01639">
    <property type="entry name" value="IMPase"/>
    <property type="match status" value="1"/>
</dbReference>
<dbReference type="Proteomes" id="UP000500938">
    <property type="component" value="Chromosome"/>
</dbReference>
<organism evidence="8 9">
    <name type="scientific">Gemmatimonas groenlandica</name>
    <dbReference type="NCBI Taxonomy" id="2732249"/>
    <lineage>
        <taxon>Bacteria</taxon>
        <taxon>Pseudomonadati</taxon>
        <taxon>Gemmatimonadota</taxon>
        <taxon>Gemmatimonadia</taxon>
        <taxon>Gemmatimonadales</taxon>
        <taxon>Gemmatimonadaceae</taxon>
        <taxon>Gemmatimonas</taxon>
    </lineage>
</organism>
<dbReference type="EMBL" id="CP053085">
    <property type="protein sequence ID" value="QJR35890.1"/>
    <property type="molecule type" value="Genomic_DNA"/>
</dbReference>
<dbReference type="SUPFAM" id="SSF56655">
    <property type="entry name" value="Carbohydrate phosphatase"/>
    <property type="match status" value="1"/>
</dbReference>
<feature type="binding site" evidence="6">
    <location>
        <position position="75"/>
    </location>
    <ligand>
        <name>Mg(2+)</name>
        <dbReference type="ChEBI" id="CHEBI:18420"/>
        <label>1</label>
        <note>catalytic</note>
    </ligand>
</feature>
<evidence type="ECO:0000256" key="5">
    <source>
        <dbReference type="ARBA" id="ARBA00022842"/>
    </source>
</evidence>
<name>A0A6M4IMK2_9BACT</name>